<name>A0A239M6Z9_EKHLU</name>
<keyword evidence="1" id="KW-0812">Transmembrane</keyword>
<feature type="transmembrane region" description="Helical" evidence="1">
    <location>
        <begin position="203"/>
        <end position="223"/>
    </location>
</feature>
<dbReference type="EMBL" id="FZPD01000007">
    <property type="protein sequence ID" value="SNT37893.1"/>
    <property type="molecule type" value="Genomic_DNA"/>
</dbReference>
<keyword evidence="1" id="KW-1133">Transmembrane helix</keyword>
<dbReference type="Pfam" id="PF12412">
    <property type="entry name" value="DUF3667"/>
    <property type="match status" value="1"/>
</dbReference>
<dbReference type="AlphaFoldDB" id="A0A239M6Z9"/>
<proteinExistence type="predicted"/>
<feature type="transmembrane region" description="Helical" evidence="1">
    <location>
        <begin position="235"/>
        <end position="256"/>
    </location>
</feature>
<feature type="transmembrane region" description="Helical" evidence="1">
    <location>
        <begin position="86"/>
        <end position="104"/>
    </location>
</feature>
<keyword evidence="1" id="KW-0472">Membrane</keyword>
<evidence type="ECO:0000313" key="2">
    <source>
        <dbReference type="EMBL" id="SNT37893.1"/>
    </source>
</evidence>
<feature type="transmembrane region" description="Helical" evidence="1">
    <location>
        <begin position="291"/>
        <end position="319"/>
    </location>
</feature>
<evidence type="ECO:0000313" key="3">
    <source>
        <dbReference type="Proteomes" id="UP000198393"/>
    </source>
</evidence>
<keyword evidence="3" id="KW-1185">Reference proteome</keyword>
<dbReference type="OrthoDB" id="7446256at2"/>
<dbReference type="Proteomes" id="UP000198393">
    <property type="component" value="Unassembled WGS sequence"/>
</dbReference>
<dbReference type="RefSeq" id="WP_089358316.1">
    <property type="nucleotide sequence ID" value="NZ_FZPD01000007.1"/>
</dbReference>
<protein>
    <recommendedName>
        <fullName evidence="4">DUF3667 domain-containing protein</fullName>
    </recommendedName>
</protein>
<organism evidence="2 3">
    <name type="scientific">Ekhidna lutea</name>
    <dbReference type="NCBI Taxonomy" id="447679"/>
    <lineage>
        <taxon>Bacteria</taxon>
        <taxon>Pseudomonadati</taxon>
        <taxon>Bacteroidota</taxon>
        <taxon>Cytophagia</taxon>
        <taxon>Cytophagales</taxon>
        <taxon>Reichenbachiellaceae</taxon>
        <taxon>Ekhidna</taxon>
    </lineage>
</organism>
<evidence type="ECO:0008006" key="4">
    <source>
        <dbReference type="Google" id="ProtNLM"/>
    </source>
</evidence>
<gene>
    <name evidence="2" type="ORF">SAMN05421640_3642</name>
</gene>
<dbReference type="InterPro" id="IPR022134">
    <property type="entry name" value="DUF3667"/>
</dbReference>
<reference evidence="2 3" key="1">
    <citation type="submission" date="2017-06" db="EMBL/GenBank/DDBJ databases">
        <authorList>
            <person name="Kim H.J."/>
            <person name="Triplett B.A."/>
        </authorList>
    </citation>
    <scope>NUCLEOTIDE SEQUENCE [LARGE SCALE GENOMIC DNA]</scope>
    <source>
        <strain evidence="2 3">DSM 19307</strain>
    </source>
</reference>
<accession>A0A239M6Z9</accession>
<evidence type="ECO:0000256" key="1">
    <source>
        <dbReference type="SAM" id="Phobius"/>
    </source>
</evidence>
<sequence>MKKRRKHKACLNCGELLQQKHNYCPNCGQENTDNHVSIGLLLREFTSNFFSLDSRFGRSFKPFLIRPGDLTNAFNQGRRVLYANPIRWYLVISIFHFFFLSKVFEPTIKDKQQRTFIGEDLELSEAEFDSLYNITDTTDSWPFSNEQQKLVNHLINHSSLPDEKIYDTLKLERSWISEFATKKSIRISRETTASLNAYILRQIPIIIFFILPIYAFLLKLFFWRKGLYIKHLIHSLHLHSFFFFVLGWIWVIALFYTPLKDSVGSIASLITIIYIVISFKRVYQQKTIWCILKLFMIGLIYAILLGITLLLGVLLSLALF</sequence>
<feature type="transmembrane region" description="Helical" evidence="1">
    <location>
        <begin position="262"/>
        <end position="279"/>
    </location>
</feature>